<proteinExistence type="predicted"/>
<dbReference type="Proteomes" id="UP000001019">
    <property type="component" value="Chromosome"/>
</dbReference>
<protein>
    <submittedName>
        <fullName evidence="1">Uncharacterized protein</fullName>
    </submittedName>
</protein>
<name>Q8CLU1_YERPE</name>
<evidence type="ECO:0000313" key="3">
    <source>
        <dbReference type="Proteomes" id="UP000001019"/>
    </source>
</evidence>
<gene>
    <name evidence="1" type="ordered locus">y0237</name>
    <name evidence="2" type="ordered locus">YP_3916</name>
</gene>
<dbReference type="HOGENOM" id="CLU_058637_0_0_6"/>
<dbReference type="EMBL" id="AE017042">
    <property type="protein sequence ID" value="AAS64061.1"/>
    <property type="molecule type" value="Genomic_DNA"/>
</dbReference>
<dbReference type="EMBL" id="AE009952">
    <property type="protein sequence ID" value="AAM83831.1"/>
    <property type="molecule type" value="Genomic_DNA"/>
</dbReference>
<accession>Q8CLU1</accession>
<organism evidence="1 4">
    <name type="scientific">Yersinia pestis</name>
    <dbReference type="NCBI Taxonomy" id="632"/>
    <lineage>
        <taxon>Bacteria</taxon>
        <taxon>Pseudomonadati</taxon>
        <taxon>Pseudomonadota</taxon>
        <taxon>Gammaproteobacteria</taxon>
        <taxon>Enterobacterales</taxon>
        <taxon>Yersiniaceae</taxon>
        <taxon>Yersinia</taxon>
    </lineage>
</organism>
<sequence length="431" mass="47881">MKGKRAVGVVGITAHFILWFNRSNVALIPFFEGPSIMKSLILLLALLIPASVTANTLSVEPKDTKPALIDSLSATFAIDKIAMLKKEKGANESNLYLPFEQTKDGLAILFGDINQDGKIDALVPFTWEGLNGLDQEIPSNDWYSYYAIYLQDDQGWKQVGQIPTGTFTTDNQTLLTNIEDGVIYGEIMPRMTDDDPQPQQWVLRAHPEKDNLLVPIPTPQPLANALTLNLSKKRPLTRNALVTAFGEPINIGDNYFLVDGDCVGHPDWKYYQYPGAAFNVSQNDNSVGVSHFIGIPDNLSLVLGDLTITQKTSAHQLIKALSQNDSFTVSRTSTDLRTDLGQSSPYFDDANDIFALRLPYYIAGFEAWAKKNEAREVPNDEEADTFTRQFYFTTTIGVAPIQNSPTRLMFYFLGDKMVALSVIYDDGQVCI</sequence>
<dbReference type="DNASU" id="1145184"/>
<dbReference type="KEGG" id="ypk:y0237"/>
<evidence type="ECO:0000313" key="1">
    <source>
        <dbReference type="EMBL" id="AAM83831.1"/>
    </source>
</evidence>
<evidence type="ECO:0000313" key="4">
    <source>
        <dbReference type="Proteomes" id="UP000002490"/>
    </source>
</evidence>
<reference evidence="2" key="4">
    <citation type="submission" date="2016-05" db="EMBL/GenBank/DDBJ databases">
        <title>Reannotation of Yersinia pestis strain 91001 based on omics data.</title>
        <authorList>
            <person name="Yiqing M."/>
        </authorList>
    </citation>
    <scope>NUCLEOTIDE SEQUENCE</scope>
    <source>
        <strain evidence="2">91001</strain>
    </source>
</reference>
<reference evidence="2" key="2">
    <citation type="submission" date="2003-04" db="EMBL/GenBank/DDBJ databases">
        <authorList>
            <person name="Song Y."/>
            <person name="Tong Z."/>
            <person name="Wang L."/>
            <person name="Han Y."/>
            <person name="Zhang J."/>
            <person name="Pei D."/>
            <person name="Wang J."/>
            <person name="Zhou D."/>
            <person name="Han Y."/>
            <person name="Pang X."/>
            <person name="Zhai J."/>
            <person name="Chen F."/>
            <person name="Qin H."/>
            <person name="Wang J."/>
            <person name="Li S."/>
            <person name="Guo Z."/>
            <person name="Ye C."/>
            <person name="Du Z."/>
            <person name="Lin W."/>
            <person name="Wang J."/>
            <person name="Yu J."/>
            <person name="Yang H."/>
            <person name="Wang J."/>
            <person name="Huang P."/>
            <person name="Yang R."/>
        </authorList>
    </citation>
    <scope>NUCLEOTIDE SEQUENCE</scope>
    <source>
        <strain evidence="2">91001</strain>
    </source>
</reference>
<dbReference type="KEGG" id="ypm:YP_3916"/>
<reference evidence="1 4" key="1">
    <citation type="journal article" date="2002" name="J. Bacteriol.">
        <title>Genome sequence of Yersinia pestis KIM.</title>
        <authorList>
            <person name="Deng W."/>
            <person name="Burland V."/>
            <person name="Plunkett G.III."/>
            <person name="Boutin A."/>
            <person name="Mayhew G.F."/>
            <person name="Liss P."/>
            <person name="Perna N.T."/>
            <person name="Rose D.J."/>
            <person name="Mau B."/>
            <person name="Zhou S."/>
            <person name="Schwartz D.C."/>
            <person name="Fetherston J.D."/>
            <person name="Lindler L.E."/>
            <person name="Brubaker R.R."/>
            <person name="Plana G.V."/>
            <person name="Straley S.C."/>
            <person name="McDonough K.A."/>
            <person name="Nilles M.L."/>
            <person name="Matson J.S."/>
            <person name="Blattner F.R."/>
            <person name="Perry R.D."/>
        </authorList>
    </citation>
    <scope>NUCLEOTIDE SEQUENCE [LARGE SCALE GENOMIC DNA]</scope>
    <source>
        <strain evidence="1">KIM</strain>
        <strain evidence="4">KIM10+ / Biovar Mediaevalis</strain>
    </source>
</reference>
<dbReference type="Proteomes" id="UP000002490">
    <property type="component" value="Chromosome"/>
</dbReference>
<reference evidence="3" key="3">
    <citation type="journal article" date="2004" name="DNA Res.">
        <title>Complete genome sequence of Yersinia pestis strain 91001, an isolate avirulent to humans.</title>
        <authorList>
            <person name="Song Y."/>
            <person name="Tong Z."/>
            <person name="Wang J."/>
            <person name="Wang L."/>
            <person name="Guo Z."/>
            <person name="Han Y."/>
            <person name="Zhang J."/>
            <person name="Pei D."/>
            <person name="Zhou D."/>
            <person name="Qin H."/>
            <person name="Pang X."/>
            <person name="Han Y."/>
            <person name="Zhai J."/>
            <person name="Li M."/>
            <person name="Cui B."/>
            <person name="Qi Z."/>
            <person name="Jin L."/>
            <person name="Dai R."/>
            <person name="Chen F."/>
            <person name="Li S."/>
            <person name="Ye C."/>
            <person name="Du Z."/>
            <person name="Lin W."/>
            <person name="Wang J."/>
            <person name="Yu J."/>
            <person name="Yang H."/>
            <person name="Wang J."/>
            <person name="Huang P."/>
            <person name="Yang R."/>
        </authorList>
    </citation>
    <scope>NUCLEOTIDE SEQUENCE [LARGE SCALE GENOMIC DNA]</scope>
    <source>
        <strain evidence="3">91001 / Biovar Mediaevalis</strain>
    </source>
</reference>
<dbReference type="AlphaFoldDB" id="Q8CLU1"/>
<evidence type="ECO:0000313" key="2">
    <source>
        <dbReference type="EMBL" id="AAS64061.1"/>
    </source>
</evidence>
<accession>Q74PI9</accession>
<dbReference type="EnsemblBacteria" id="AAS64061">
    <property type="protein sequence ID" value="AAS64061"/>
    <property type="gene ID" value="YP_3916"/>
</dbReference>